<dbReference type="PANTHER" id="PTHR31375">
    <property type="match status" value="1"/>
</dbReference>
<dbReference type="InterPro" id="IPR011050">
    <property type="entry name" value="Pectin_lyase_fold/virulence"/>
</dbReference>
<evidence type="ECO:0000256" key="7">
    <source>
        <dbReference type="ARBA" id="ARBA00023316"/>
    </source>
</evidence>
<reference evidence="10" key="1">
    <citation type="submission" date="2013-07" db="EMBL/GenBank/DDBJ databases">
        <title>The genome of Eucalyptus grandis.</title>
        <authorList>
            <person name="Schmutz J."/>
            <person name="Hayes R."/>
            <person name="Myburg A."/>
            <person name="Tuskan G."/>
            <person name="Grattapaglia D."/>
            <person name="Rokhsar D.S."/>
        </authorList>
    </citation>
    <scope>NUCLEOTIDE SEQUENCE</scope>
    <source>
        <tissue evidence="10">Leaf extractions</tissue>
    </source>
</reference>
<dbReference type="EMBL" id="KK198754">
    <property type="protein sequence ID" value="KCW84769.1"/>
    <property type="molecule type" value="Genomic_DNA"/>
</dbReference>
<dbReference type="SUPFAM" id="SSF51126">
    <property type="entry name" value="Pectin lyase-like"/>
    <property type="match status" value="1"/>
</dbReference>
<dbReference type="InterPro" id="IPR006626">
    <property type="entry name" value="PbH1"/>
</dbReference>
<proteinExistence type="inferred from homology"/>
<comment type="subcellular location">
    <subcellularLocation>
        <location evidence="1">Secreted</location>
        <location evidence="1">Cell wall</location>
    </subcellularLocation>
</comment>
<keyword evidence="4" id="KW-0964">Secreted</keyword>
<protein>
    <submittedName>
        <fullName evidence="10">Uncharacterized protein</fullName>
    </submittedName>
</protein>
<name>A0A059D2Q2_EUCGR</name>
<sequence>MVIPQGRFLVGPLVFTGPCVNKEPIVVQIQGTLLSASPDELEDAPMDVDTWIQFYELNGLIVIGGGTLDGQGAAFWSHDLGSQGPGLPVNLMFQKVNNTLVRKLSSVNPKGFHISVVQCNNIRLYNLRITAPADSPNTDGIHISRSNLVKIARSEIATGDDCIGMIQGSTAISIKNVKCGPGHGISIGSLGKYENEADVRGVVVKNCTLSNTDNGLRIKTMRGPKATASRASSIIFQDIIMRDVKNPIIIDQEYNAHGKNQANPSPVKISDVHFINVRGTSTSPVAVQVACSRIVPCQNLKFYNINLDYVGKPGKALPPTCTSTCTFATGLSYGGIQKPPACH</sequence>
<dbReference type="eggNOG" id="ENOG502QV2R">
    <property type="taxonomic scope" value="Eukaryota"/>
</dbReference>
<evidence type="ECO:0000313" key="10">
    <source>
        <dbReference type="EMBL" id="KCW84769.1"/>
    </source>
</evidence>
<evidence type="ECO:0000256" key="5">
    <source>
        <dbReference type="ARBA" id="ARBA00022801"/>
    </source>
</evidence>
<evidence type="ECO:0000256" key="9">
    <source>
        <dbReference type="RuleBase" id="RU361169"/>
    </source>
</evidence>
<dbReference type="OMA" id="KGFHIFV"/>
<keyword evidence="6 9" id="KW-0326">Glycosidase</keyword>
<comment type="similarity">
    <text evidence="2 9">Belongs to the glycosyl hydrolase 28 family.</text>
</comment>
<keyword evidence="3" id="KW-0134">Cell wall</keyword>
<dbReference type="Pfam" id="PF00295">
    <property type="entry name" value="Glyco_hydro_28"/>
    <property type="match status" value="1"/>
</dbReference>
<evidence type="ECO:0000256" key="4">
    <source>
        <dbReference type="ARBA" id="ARBA00022525"/>
    </source>
</evidence>
<dbReference type="GO" id="GO:0004650">
    <property type="term" value="F:polygalacturonase activity"/>
    <property type="evidence" value="ECO:0007669"/>
    <property type="project" value="InterPro"/>
</dbReference>
<evidence type="ECO:0000256" key="2">
    <source>
        <dbReference type="ARBA" id="ARBA00008834"/>
    </source>
</evidence>
<accession>A0A059D2Q2</accession>
<evidence type="ECO:0000256" key="6">
    <source>
        <dbReference type="ARBA" id="ARBA00023295"/>
    </source>
</evidence>
<feature type="active site" evidence="8">
    <location>
        <position position="183"/>
    </location>
</feature>
<gene>
    <name evidence="10" type="ORF">EUGRSUZ_B01575</name>
</gene>
<dbReference type="InParanoid" id="A0A059D2Q2"/>
<keyword evidence="5 9" id="KW-0378">Hydrolase</keyword>
<dbReference type="OrthoDB" id="187139at2759"/>
<dbReference type="InterPro" id="IPR000743">
    <property type="entry name" value="Glyco_hydro_28"/>
</dbReference>
<dbReference type="KEGG" id="egr:104434846"/>
<dbReference type="Gramene" id="KCW84769">
    <property type="protein sequence ID" value="KCW84769"/>
    <property type="gene ID" value="EUGRSUZ_B01575"/>
</dbReference>
<evidence type="ECO:0000256" key="3">
    <source>
        <dbReference type="ARBA" id="ARBA00022512"/>
    </source>
</evidence>
<dbReference type="GO" id="GO:0005975">
    <property type="term" value="P:carbohydrate metabolic process"/>
    <property type="evidence" value="ECO:0007669"/>
    <property type="project" value="InterPro"/>
</dbReference>
<dbReference type="AlphaFoldDB" id="A0A059D2Q2"/>
<organism evidence="10">
    <name type="scientific">Eucalyptus grandis</name>
    <name type="common">Flooded gum</name>
    <dbReference type="NCBI Taxonomy" id="71139"/>
    <lineage>
        <taxon>Eukaryota</taxon>
        <taxon>Viridiplantae</taxon>
        <taxon>Streptophyta</taxon>
        <taxon>Embryophyta</taxon>
        <taxon>Tracheophyta</taxon>
        <taxon>Spermatophyta</taxon>
        <taxon>Magnoliopsida</taxon>
        <taxon>eudicotyledons</taxon>
        <taxon>Gunneridae</taxon>
        <taxon>Pentapetalae</taxon>
        <taxon>rosids</taxon>
        <taxon>malvids</taxon>
        <taxon>Myrtales</taxon>
        <taxon>Myrtaceae</taxon>
        <taxon>Myrtoideae</taxon>
        <taxon>Eucalypteae</taxon>
        <taxon>Eucalyptus</taxon>
    </lineage>
</organism>
<dbReference type="Gene3D" id="2.160.20.10">
    <property type="entry name" value="Single-stranded right-handed beta-helix, Pectin lyase-like"/>
    <property type="match status" value="1"/>
</dbReference>
<keyword evidence="7" id="KW-0961">Cell wall biogenesis/degradation</keyword>
<dbReference type="SMART" id="SM00710">
    <property type="entry name" value="PbH1"/>
    <property type="match status" value="3"/>
</dbReference>
<dbReference type="InterPro" id="IPR012334">
    <property type="entry name" value="Pectin_lyas_fold"/>
</dbReference>
<evidence type="ECO:0000256" key="1">
    <source>
        <dbReference type="ARBA" id="ARBA00004191"/>
    </source>
</evidence>
<dbReference type="PROSITE" id="PS00502">
    <property type="entry name" value="POLYGALACTURONASE"/>
    <property type="match status" value="1"/>
</dbReference>
<evidence type="ECO:0000256" key="8">
    <source>
        <dbReference type="PROSITE-ProRule" id="PRU10052"/>
    </source>
</evidence>
<dbReference type="STRING" id="71139.A0A059D2Q2"/>
<dbReference type="GO" id="GO:0071555">
    <property type="term" value="P:cell wall organization"/>
    <property type="evidence" value="ECO:0007669"/>
    <property type="project" value="UniProtKB-KW"/>
</dbReference>